<evidence type="ECO:0000313" key="1">
    <source>
        <dbReference type="EMBL" id="OIJ22535.1"/>
    </source>
</evidence>
<proteinExistence type="predicted"/>
<comment type="caution">
    <text evidence="1">The sequence shown here is derived from an EMBL/GenBank/DDBJ whole genome shotgun (WGS) entry which is preliminary data.</text>
</comment>
<organism evidence="1">
    <name type="scientific">Anaerobacillus isosaccharinicus</name>
    <dbReference type="NCBI Taxonomy" id="1532552"/>
    <lineage>
        <taxon>Bacteria</taxon>
        <taxon>Bacillati</taxon>
        <taxon>Bacillota</taxon>
        <taxon>Bacilli</taxon>
        <taxon>Bacillales</taxon>
        <taxon>Bacillaceae</taxon>
        <taxon>Anaerobacillus</taxon>
    </lineage>
</organism>
<sequence length="68" mass="7997">MLLVCKKHIKEGLQYLNAPHIVTIKDENFKGCCVFCNQRAEYKLFYSIPISKSHRIQVQEMIQKTNLN</sequence>
<dbReference type="EMBL" id="LQXD01000055">
    <property type="protein sequence ID" value="OIJ22535.1"/>
    <property type="molecule type" value="Genomic_DNA"/>
</dbReference>
<name>A0A1S2MFR6_9BACI</name>
<gene>
    <name evidence="1" type="ORF">AWH56_05840</name>
</gene>
<dbReference type="AlphaFoldDB" id="A0A1S2MFR6"/>
<reference evidence="1" key="1">
    <citation type="submission" date="2016-10" db="EMBL/GenBank/DDBJ databases">
        <title>Draft genome sequences of four alkaliphilic bacteria belonging to the Anaerobacillus genus.</title>
        <authorList>
            <person name="Bassil N.M."/>
            <person name="Lloyd J.R."/>
        </authorList>
    </citation>
    <scope>NUCLEOTIDE SEQUENCE [LARGE SCALE GENOMIC DNA]</scope>
    <source>
        <strain evidence="1">NB2006</strain>
    </source>
</reference>
<protein>
    <recommendedName>
        <fullName evidence="2">CxxH/CxxC protein</fullName>
    </recommendedName>
</protein>
<accession>A0A1S2MFR6</accession>
<evidence type="ECO:0008006" key="2">
    <source>
        <dbReference type="Google" id="ProtNLM"/>
    </source>
</evidence>